<sequence length="236" mass="26894">MIQFLPHPFQEEPKPRDKRHYNIWVAGTLGSGRRGLIRRYTEGHYEYHVLWHEPGEKNLVFLDTILHVELFSVSGKLEISSLDCKVLDGILLLYSVTRRDSFELLNDVYIEIKNKLYDGQDPPVIVVAAMTDLPAENWQVQPREGKSFARRIGANFGECEALTGAGVDEVMDQLIMSMVEARSKSEQKQSAGGEDTNKVLKGDRFAYSETNEVKSNLFRKLKAILRRVFGYKVSAN</sequence>
<dbReference type="InterPro" id="IPR001806">
    <property type="entry name" value="Small_GTPase"/>
</dbReference>
<evidence type="ECO:0000313" key="4">
    <source>
        <dbReference type="Proteomes" id="UP001219355"/>
    </source>
</evidence>
<protein>
    <submittedName>
        <fullName evidence="3">Uncharacterized protein</fullName>
    </submittedName>
</protein>
<keyword evidence="1" id="KW-0547">Nucleotide-binding</keyword>
<organism evidence="3 4">
    <name type="scientific">Emydomyces testavorans</name>
    <dbReference type="NCBI Taxonomy" id="2070801"/>
    <lineage>
        <taxon>Eukaryota</taxon>
        <taxon>Fungi</taxon>
        <taxon>Dikarya</taxon>
        <taxon>Ascomycota</taxon>
        <taxon>Pezizomycotina</taxon>
        <taxon>Eurotiomycetes</taxon>
        <taxon>Eurotiomycetidae</taxon>
        <taxon>Onygenales</taxon>
        <taxon>Nannizziopsiaceae</taxon>
        <taxon>Emydomyces</taxon>
    </lineage>
</organism>
<evidence type="ECO:0000256" key="2">
    <source>
        <dbReference type="ARBA" id="ARBA00023134"/>
    </source>
</evidence>
<dbReference type="PROSITE" id="PS51419">
    <property type="entry name" value="RAB"/>
    <property type="match status" value="1"/>
</dbReference>
<accession>A0AAF0DQS0</accession>
<reference evidence="3" key="1">
    <citation type="submission" date="2023-03" db="EMBL/GenBank/DDBJ databases">
        <title>Emydomyces testavorans Genome Sequence.</title>
        <authorList>
            <person name="Hoyer L."/>
        </authorList>
    </citation>
    <scope>NUCLEOTIDE SEQUENCE</scope>
    <source>
        <strain evidence="3">16-2883</strain>
    </source>
</reference>
<dbReference type="InterPro" id="IPR020849">
    <property type="entry name" value="Small_GTPase_Ras-type"/>
</dbReference>
<dbReference type="InterPro" id="IPR027417">
    <property type="entry name" value="P-loop_NTPase"/>
</dbReference>
<dbReference type="Pfam" id="PF00071">
    <property type="entry name" value="Ras"/>
    <property type="match status" value="1"/>
</dbReference>
<dbReference type="SMART" id="SM00175">
    <property type="entry name" value="RAB"/>
    <property type="match status" value="1"/>
</dbReference>
<dbReference type="SMART" id="SM00173">
    <property type="entry name" value="RAS"/>
    <property type="match status" value="1"/>
</dbReference>
<dbReference type="AlphaFoldDB" id="A0AAF0DQS0"/>
<dbReference type="PANTHER" id="PTHR24070">
    <property type="entry name" value="RAS, DI-RAS, AND RHEB FAMILY MEMBERS OF SMALL GTPASE SUPERFAMILY"/>
    <property type="match status" value="1"/>
</dbReference>
<dbReference type="EMBL" id="CP120631">
    <property type="protein sequence ID" value="WEW61611.1"/>
    <property type="molecule type" value="Genomic_DNA"/>
</dbReference>
<proteinExistence type="predicted"/>
<dbReference type="GO" id="GO:0005525">
    <property type="term" value="F:GTP binding"/>
    <property type="evidence" value="ECO:0007669"/>
    <property type="project" value="UniProtKB-KW"/>
</dbReference>
<evidence type="ECO:0000313" key="3">
    <source>
        <dbReference type="EMBL" id="WEW61611.1"/>
    </source>
</evidence>
<dbReference type="CDD" id="cd00882">
    <property type="entry name" value="Ras_like_GTPase"/>
    <property type="match status" value="1"/>
</dbReference>
<dbReference type="GO" id="GO:0016020">
    <property type="term" value="C:membrane"/>
    <property type="evidence" value="ECO:0007669"/>
    <property type="project" value="InterPro"/>
</dbReference>
<keyword evidence="4" id="KW-1185">Reference proteome</keyword>
<dbReference type="GO" id="GO:0003924">
    <property type="term" value="F:GTPase activity"/>
    <property type="evidence" value="ECO:0007669"/>
    <property type="project" value="InterPro"/>
</dbReference>
<evidence type="ECO:0000256" key="1">
    <source>
        <dbReference type="ARBA" id="ARBA00022741"/>
    </source>
</evidence>
<gene>
    <name evidence="3" type="ORF">PRK78_007102</name>
</gene>
<dbReference type="Gene3D" id="3.40.50.300">
    <property type="entry name" value="P-loop containing nucleotide triphosphate hydrolases"/>
    <property type="match status" value="1"/>
</dbReference>
<keyword evidence="2" id="KW-0342">GTP-binding</keyword>
<name>A0AAF0DQS0_9EURO</name>
<dbReference type="SUPFAM" id="SSF52540">
    <property type="entry name" value="P-loop containing nucleoside triphosphate hydrolases"/>
    <property type="match status" value="1"/>
</dbReference>
<dbReference type="PROSITE" id="PS51421">
    <property type="entry name" value="RAS"/>
    <property type="match status" value="1"/>
</dbReference>
<dbReference type="GO" id="GO:0007165">
    <property type="term" value="P:signal transduction"/>
    <property type="evidence" value="ECO:0007669"/>
    <property type="project" value="InterPro"/>
</dbReference>
<dbReference type="Proteomes" id="UP001219355">
    <property type="component" value="Chromosome 5"/>
</dbReference>